<organism evidence="1 2">
    <name type="scientific">Hymenobacter glaciei</name>
    <dbReference type="NCBI Taxonomy" id="877209"/>
    <lineage>
        <taxon>Bacteria</taxon>
        <taxon>Pseudomonadati</taxon>
        <taxon>Bacteroidota</taxon>
        <taxon>Cytophagia</taxon>
        <taxon>Cytophagales</taxon>
        <taxon>Hymenobacteraceae</taxon>
        <taxon>Hymenobacter</taxon>
    </lineage>
</organism>
<keyword evidence="2" id="KW-1185">Reference proteome</keyword>
<name>A0ABP7UHJ3_9BACT</name>
<evidence type="ECO:0000313" key="2">
    <source>
        <dbReference type="Proteomes" id="UP001501469"/>
    </source>
</evidence>
<proteinExistence type="predicted"/>
<comment type="caution">
    <text evidence="1">The sequence shown here is derived from an EMBL/GenBank/DDBJ whole genome shotgun (WGS) entry which is preliminary data.</text>
</comment>
<dbReference type="RefSeq" id="WP_345056328.1">
    <property type="nucleotide sequence ID" value="NZ_BAABDK010000025.1"/>
</dbReference>
<dbReference type="Proteomes" id="UP001501469">
    <property type="component" value="Unassembled WGS sequence"/>
</dbReference>
<dbReference type="EMBL" id="BAABDK010000025">
    <property type="protein sequence ID" value="GAA4042959.1"/>
    <property type="molecule type" value="Genomic_DNA"/>
</dbReference>
<protein>
    <recommendedName>
        <fullName evidence="3">Lipoprotein</fullName>
    </recommendedName>
</protein>
<sequence length="193" mass="20611">MKPYLFLGLAVALLTAGCKKNDPEADLPAATHTGANTAGCLINGQPFVATGFGSGPGRVAGLGGGFAYGGDYYLRLDGKLGGQDGSLHIYLRSIPDYKSNSLIRTYLLNELSAYIPIASPTQCRSYGAFFPNDNSGEVYITDNIHVGKVDFVYVNLADLNRPITAGTFEFTAVSSLDPTKTLRVTSGRFDRQQ</sequence>
<dbReference type="PROSITE" id="PS51257">
    <property type="entry name" value="PROKAR_LIPOPROTEIN"/>
    <property type="match status" value="1"/>
</dbReference>
<evidence type="ECO:0000313" key="1">
    <source>
        <dbReference type="EMBL" id="GAA4042959.1"/>
    </source>
</evidence>
<accession>A0ABP7UHJ3</accession>
<reference evidence="2" key="1">
    <citation type="journal article" date="2019" name="Int. J. Syst. Evol. Microbiol.">
        <title>The Global Catalogue of Microorganisms (GCM) 10K type strain sequencing project: providing services to taxonomists for standard genome sequencing and annotation.</title>
        <authorList>
            <consortium name="The Broad Institute Genomics Platform"/>
            <consortium name="The Broad Institute Genome Sequencing Center for Infectious Disease"/>
            <person name="Wu L."/>
            <person name="Ma J."/>
        </authorList>
    </citation>
    <scope>NUCLEOTIDE SEQUENCE [LARGE SCALE GENOMIC DNA]</scope>
    <source>
        <strain evidence="2">JCM 17225</strain>
    </source>
</reference>
<gene>
    <name evidence="1" type="ORF">GCM10022409_31130</name>
</gene>
<evidence type="ECO:0008006" key="3">
    <source>
        <dbReference type="Google" id="ProtNLM"/>
    </source>
</evidence>